<keyword evidence="2" id="KW-1185">Reference proteome</keyword>
<protein>
    <submittedName>
        <fullName evidence="1">Uncharacterized protein</fullName>
    </submittedName>
</protein>
<dbReference type="Proteomes" id="UP000297814">
    <property type="component" value="Unassembled WGS sequence"/>
</dbReference>
<reference evidence="1 2" key="1">
    <citation type="submission" date="2017-12" db="EMBL/GenBank/DDBJ databases">
        <title>Comparative genomics of Botrytis spp.</title>
        <authorList>
            <person name="Valero-Jimenez C.A."/>
            <person name="Tapia P."/>
            <person name="Veloso J."/>
            <person name="Silva-Moreno E."/>
            <person name="Staats M."/>
            <person name="Valdes J.H."/>
            <person name="Van Kan J.A.L."/>
        </authorList>
    </citation>
    <scope>NUCLEOTIDE SEQUENCE [LARGE SCALE GENOMIC DNA]</scope>
    <source>
        <strain evidence="1 2">Bh0001</strain>
    </source>
</reference>
<dbReference type="AlphaFoldDB" id="A0A4Z1GEF9"/>
<comment type="caution">
    <text evidence="1">The sequence shown here is derived from an EMBL/GenBank/DDBJ whole genome shotgun (WGS) entry which is preliminary data.</text>
</comment>
<sequence length="78" mass="8863">MDCMNAAKRHAKKVKKRQELEEANKAFGNSLNSDQSLYFFQETPGHNVNTLKGDGNHSQIGDPKDFMNKLMTYVPYPS</sequence>
<organism evidence="1 2">
    <name type="scientific">Botrytis hyacinthi</name>
    <dbReference type="NCBI Taxonomy" id="278943"/>
    <lineage>
        <taxon>Eukaryota</taxon>
        <taxon>Fungi</taxon>
        <taxon>Dikarya</taxon>
        <taxon>Ascomycota</taxon>
        <taxon>Pezizomycotina</taxon>
        <taxon>Leotiomycetes</taxon>
        <taxon>Helotiales</taxon>
        <taxon>Sclerotiniaceae</taxon>
        <taxon>Botrytis</taxon>
    </lineage>
</organism>
<name>A0A4Z1GEF9_9HELO</name>
<gene>
    <name evidence="1" type="ORF">BHYA_0162g00040</name>
</gene>
<dbReference type="EMBL" id="PQXK01000162">
    <property type="protein sequence ID" value="TGO35316.1"/>
    <property type="molecule type" value="Genomic_DNA"/>
</dbReference>
<evidence type="ECO:0000313" key="2">
    <source>
        <dbReference type="Proteomes" id="UP000297814"/>
    </source>
</evidence>
<evidence type="ECO:0000313" key="1">
    <source>
        <dbReference type="EMBL" id="TGO35316.1"/>
    </source>
</evidence>
<proteinExistence type="predicted"/>
<accession>A0A4Z1GEF9</accession>